<dbReference type="InterPro" id="IPR027417">
    <property type="entry name" value="P-loop_NTPase"/>
</dbReference>
<evidence type="ECO:0000259" key="2">
    <source>
        <dbReference type="Pfam" id="PF08751"/>
    </source>
</evidence>
<dbReference type="EMBL" id="FQVN01000013">
    <property type="protein sequence ID" value="SHG73901.1"/>
    <property type="molecule type" value="Genomic_DNA"/>
</dbReference>
<protein>
    <submittedName>
        <fullName evidence="3">Conjugative relaxase domain-containing protein, TrwC/TraI family</fullName>
    </submittedName>
</protein>
<sequence>MMSLRKMTPGGYEYLTGTTACGDHSLDPGESLADYYARLGHPPGEWIGTGADILGVSGTVTGAQMTALFGEGRHPLADEIQSRLIAQGVRVDQALRHTQLGRRFPEYGVVGDLRRRVGRAYVAHNLRNGRAPHDPIDETVRAGIRRGVQRAVFVEQHGRAPSDDAELRKWLAQERAKTKTAVSGYELVFAPPKSVSVVWAVSEPETAQRILTAHQRAVADTVRWIETNAAFTRCGGQGQAQVDIDGICGAVFVHWESRTGDPHLHTHVPISAKVRRSFDGKWTTLDGRTLHAAATTASQYYDSRLRDLLRDEGARWVQRPADGIDLRRPVWELDGVPTRLLRAWSRRSQQIEAERARRIVAFVQAHGREPEPRELVELSRRAQYATRPAKRAPRTLGEHRVGWRRFAAAVIGPRGCDDLAADVFCHRQQLSPVDLDALAARTRAVVAERHATFTRWNLEAEAHRQTAGLRVASDAREAVVGAVVDTVLAMPGTVPVHAPHVVPEPHGVDCMRRRVGNEGVLTDHHAPRYTITDTLDAEADLVAAARRTDGHRLPAQAVVDALTGAAAHGLVLNAGQRGLVTEFATSGRRVQVALAPAGTGKTRAMMVLADAWRDTVGGQVYAFGPSARAAHELGEAIGAEPHTLHQLTTALRHGVVDKAFPIQPGDLLIVDEAAMAGTHTLHTVVRYALERGADVRLVGDDAQIGAVEAGGAVRLIATDVGATTLTEVVRFEDPKQAAASLLVRAGHSGGLRYYENAGWVRGGSLETLREQAYRAWRKDLETGRETLLIVSRVRDVVMLNHLARERRVARGEVEAAGVALHDGTFAGVGDWIVTRRNNRRLTTTGGGAFVMNGDTWRVLRHADDGGGLVVRHRVFDWEVRLPASYVERYVELAYAATIHRCQGMTTRDSAHVLIPQGMTREQLYPAITRSMRENRLYVETVQHVADPDFHEETPPERQALRVLAAAVRNSDVEFSATQVLRDHLARTESLATLLSHHDYGAEQLATARHRALLARLCPTVLTQPDTDDDGLPELLEYLREREDVGWQADRLVPHALARGPLPPEDPAKPLLARVRAHTANSEPPAPIREPLPEQITRWQALVAGILSTVDVTTTEWDVVWWHAAAGEHVGLDADNALLAATHTVHRHPRRPGAPAHEALTHALVAQFHQQKQHNLVPEPVALPWMHRLHHGTVHPVTGPERGLESYLCQVNQAVGSRVAELRLIATHERPVWARPLGSRPTDPTQAARWDHALGLAAAYRDTYAVTDKNRALGARPSGAGRRAHAYHAAHAAWCAALGQPVTTPVSSAPHFGRVEGLPPHLRRHSGTRPAASTASPPGAQQQQSTRSTYQSNAQQSAASQAPHHTVGQSQGSRQHTSPPGQGVPRASSSHSATPPPHAAAPHAAASATSSASAHQHGGAAQHSTAASQPTPPRAATRSSAATAHAATGGTATSPAPPMTASSPTAASAPQPPPARQQAAAETPLSRSHQSSATRSSPMATSSARQHRREQARPGALRDEVLRYKSRHARDDHPPHEDRRGHDEHLGDAERRGDDHRLDHSADHHLGHGL</sequence>
<feature type="compositionally biased region" description="Basic and acidic residues" evidence="1">
    <location>
        <begin position="1508"/>
        <end position="1569"/>
    </location>
</feature>
<feature type="compositionally biased region" description="Low complexity" evidence="1">
    <location>
        <begin position="1399"/>
        <end position="1468"/>
    </location>
</feature>
<accession>A0A1M5M9J4</accession>
<dbReference type="SUPFAM" id="SSF55464">
    <property type="entry name" value="Origin of replication-binding domain, RBD-like"/>
    <property type="match status" value="1"/>
</dbReference>
<gene>
    <name evidence="3" type="ORF">SAMN05444320_11340</name>
</gene>
<evidence type="ECO:0000313" key="4">
    <source>
        <dbReference type="Proteomes" id="UP000184501"/>
    </source>
</evidence>
<dbReference type="InterPro" id="IPR014862">
    <property type="entry name" value="TrwC"/>
</dbReference>
<keyword evidence="4" id="KW-1185">Reference proteome</keyword>
<feature type="compositionally biased region" description="Low complexity" evidence="1">
    <location>
        <begin position="1340"/>
        <end position="1361"/>
    </location>
</feature>
<feature type="region of interest" description="Disordered" evidence="1">
    <location>
        <begin position="1306"/>
        <end position="1569"/>
    </location>
</feature>
<organism evidence="3 4">
    <name type="scientific">Streptoalloteichus hindustanus</name>
    <dbReference type="NCBI Taxonomy" id="2017"/>
    <lineage>
        <taxon>Bacteria</taxon>
        <taxon>Bacillati</taxon>
        <taxon>Actinomycetota</taxon>
        <taxon>Actinomycetes</taxon>
        <taxon>Pseudonocardiales</taxon>
        <taxon>Pseudonocardiaceae</taxon>
        <taxon>Streptoalloteichus</taxon>
    </lineage>
</organism>
<dbReference type="SUPFAM" id="SSF52540">
    <property type="entry name" value="P-loop containing nucleoside triphosphate hydrolases"/>
    <property type="match status" value="2"/>
</dbReference>
<dbReference type="Gene3D" id="3.40.50.300">
    <property type="entry name" value="P-loop containing nucleotide triphosphate hydrolases"/>
    <property type="match status" value="2"/>
</dbReference>
<feature type="compositionally biased region" description="Polar residues" evidence="1">
    <location>
        <begin position="1366"/>
        <end position="1379"/>
    </location>
</feature>
<dbReference type="Pfam" id="PF08751">
    <property type="entry name" value="TrwC"/>
    <property type="match status" value="1"/>
</dbReference>
<dbReference type="Pfam" id="PF13604">
    <property type="entry name" value="AAA_30"/>
    <property type="match status" value="1"/>
</dbReference>
<feature type="domain" description="TrwC relaxase" evidence="2">
    <location>
        <begin position="11"/>
        <end position="409"/>
    </location>
</feature>
<evidence type="ECO:0000313" key="3">
    <source>
        <dbReference type="EMBL" id="SHG73901.1"/>
    </source>
</evidence>
<dbReference type="CDD" id="cd18809">
    <property type="entry name" value="SF1_C_RecD"/>
    <property type="match status" value="1"/>
</dbReference>
<dbReference type="Gene3D" id="2.30.30.940">
    <property type="match status" value="1"/>
</dbReference>
<dbReference type="Proteomes" id="UP000184501">
    <property type="component" value="Unassembled WGS sequence"/>
</dbReference>
<evidence type="ECO:0000256" key="1">
    <source>
        <dbReference type="SAM" id="MobiDB-lite"/>
    </source>
</evidence>
<dbReference type="STRING" id="2017.SAMN05444320_11340"/>
<name>A0A1M5M9J4_STRHI</name>
<proteinExistence type="predicted"/>
<dbReference type="NCBIfam" id="NF041492">
    <property type="entry name" value="MobF"/>
    <property type="match status" value="1"/>
</dbReference>
<feature type="compositionally biased region" description="Polar residues" evidence="1">
    <location>
        <begin position="1330"/>
        <end position="1339"/>
    </location>
</feature>
<feature type="compositionally biased region" description="Low complexity" evidence="1">
    <location>
        <begin position="1475"/>
        <end position="1496"/>
    </location>
</feature>
<reference evidence="3 4" key="1">
    <citation type="submission" date="2016-11" db="EMBL/GenBank/DDBJ databases">
        <authorList>
            <person name="Jaros S."/>
            <person name="Januszkiewicz K."/>
            <person name="Wedrychowicz H."/>
        </authorList>
    </citation>
    <scope>NUCLEOTIDE SEQUENCE [LARGE SCALE GENOMIC DNA]</scope>
    <source>
        <strain evidence="3 4">DSM 44523</strain>
    </source>
</reference>